<feature type="domain" description="Peptidase C45 hydrolase" evidence="1">
    <location>
        <begin position="31"/>
        <end position="270"/>
    </location>
</feature>
<dbReference type="InterPro" id="IPR005079">
    <property type="entry name" value="Peptidase_C45_hydrolase"/>
</dbReference>
<organism evidence="2 3">
    <name type="scientific">Scylla paramamosain</name>
    <name type="common">Mud crab</name>
    <dbReference type="NCBI Taxonomy" id="85552"/>
    <lineage>
        <taxon>Eukaryota</taxon>
        <taxon>Metazoa</taxon>
        <taxon>Ecdysozoa</taxon>
        <taxon>Arthropoda</taxon>
        <taxon>Crustacea</taxon>
        <taxon>Multicrustacea</taxon>
        <taxon>Malacostraca</taxon>
        <taxon>Eumalacostraca</taxon>
        <taxon>Eucarida</taxon>
        <taxon>Decapoda</taxon>
        <taxon>Pleocyemata</taxon>
        <taxon>Brachyura</taxon>
        <taxon>Eubrachyura</taxon>
        <taxon>Portunoidea</taxon>
        <taxon>Portunidae</taxon>
        <taxon>Portuninae</taxon>
        <taxon>Scylla</taxon>
    </lineage>
</organism>
<dbReference type="Pfam" id="PF03417">
    <property type="entry name" value="AAT"/>
    <property type="match status" value="1"/>
</dbReference>
<dbReference type="Gene3D" id="3.60.60.10">
    <property type="entry name" value="Penicillin V Acylase, Chain A"/>
    <property type="match status" value="1"/>
</dbReference>
<sequence length="286" mass="31934">MSSSLDIGRRNAIPIIYTSGTHYEVGFDVILLGHTEDALGELLNYVYIVSARIHDKPRGRQATLDENFTALCYAGHLPGFCMGYNHHGLTFSINVICPRKVLAAKTPRHFLCRALLSAKTIGGAHDILRDEGTGSAHGFSVNMVFMHQDGDYLFENVEIGPAENCNESPLSIVTLSLGEHLLHTNKYLRLTNITEEDGKCMESSNLRHARASQFPAPKNCHDLLELLSDTEDSTFPFFREGSEKDPTKTVALGVFDLVKKTWTIWMRNPRTADPLLEIPLLFTWST</sequence>
<evidence type="ECO:0000313" key="3">
    <source>
        <dbReference type="Proteomes" id="UP001487740"/>
    </source>
</evidence>
<proteinExistence type="predicted"/>
<dbReference type="EMBL" id="JARAKH010000039">
    <property type="protein sequence ID" value="KAK8381829.1"/>
    <property type="molecule type" value="Genomic_DNA"/>
</dbReference>
<dbReference type="InterPro" id="IPR047801">
    <property type="entry name" value="Peptidase_C45"/>
</dbReference>
<reference evidence="2 3" key="1">
    <citation type="submission" date="2023-03" db="EMBL/GenBank/DDBJ databases">
        <title>High-quality genome of Scylla paramamosain provides insights in environmental adaptation.</title>
        <authorList>
            <person name="Zhang L."/>
        </authorList>
    </citation>
    <scope>NUCLEOTIDE SEQUENCE [LARGE SCALE GENOMIC DNA]</scope>
    <source>
        <strain evidence="2">LZ_2023a</strain>
        <tissue evidence="2">Muscle</tissue>
    </source>
</reference>
<dbReference type="AlphaFoldDB" id="A0AAW0T2G6"/>
<protein>
    <recommendedName>
        <fullName evidence="1">Peptidase C45 hydrolase domain-containing protein</fullName>
    </recommendedName>
</protein>
<dbReference type="PANTHER" id="PTHR34180">
    <property type="entry name" value="PEPTIDASE C45"/>
    <property type="match status" value="1"/>
</dbReference>
<keyword evidence="3" id="KW-1185">Reference proteome</keyword>
<evidence type="ECO:0000313" key="2">
    <source>
        <dbReference type="EMBL" id="KAK8381829.1"/>
    </source>
</evidence>
<evidence type="ECO:0000259" key="1">
    <source>
        <dbReference type="Pfam" id="PF03417"/>
    </source>
</evidence>
<gene>
    <name evidence="2" type="ORF">O3P69_015093</name>
</gene>
<name>A0AAW0T2G6_SCYPA</name>
<accession>A0AAW0T2G6</accession>
<dbReference type="PANTHER" id="PTHR34180:SF1">
    <property type="entry name" value="BETA-ALANYL-DOPAMINE_CARCININE HYDROLASE"/>
    <property type="match status" value="1"/>
</dbReference>
<comment type="caution">
    <text evidence="2">The sequence shown here is derived from an EMBL/GenBank/DDBJ whole genome shotgun (WGS) entry which is preliminary data.</text>
</comment>
<dbReference type="Proteomes" id="UP001487740">
    <property type="component" value="Unassembled WGS sequence"/>
</dbReference>